<dbReference type="InterPro" id="IPR010359">
    <property type="entry name" value="IrrE_HExxH"/>
</dbReference>
<feature type="domain" description="IrrE N-terminal-like" evidence="1">
    <location>
        <begin position="69"/>
        <end position="171"/>
    </location>
</feature>
<comment type="caution">
    <text evidence="2">The sequence shown here is derived from an EMBL/GenBank/DDBJ whole genome shotgun (WGS) entry which is preliminary data.</text>
</comment>
<reference evidence="2 3" key="1">
    <citation type="journal article" date="2016" name="Nat. Commun.">
        <title>Thousands of microbial genomes shed light on interconnected biogeochemical processes in an aquifer system.</title>
        <authorList>
            <person name="Anantharaman K."/>
            <person name="Brown C.T."/>
            <person name="Hug L.A."/>
            <person name="Sharon I."/>
            <person name="Castelle C.J."/>
            <person name="Probst A.J."/>
            <person name="Thomas B.C."/>
            <person name="Singh A."/>
            <person name="Wilkins M.J."/>
            <person name="Karaoz U."/>
            <person name="Brodie E.L."/>
            <person name="Williams K.H."/>
            <person name="Hubbard S.S."/>
            <person name="Banfield J.F."/>
        </authorList>
    </citation>
    <scope>NUCLEOTIDE SEQUENCE [LARGE SCALE GENOMIC DNA]</scope>
</reference>
<organism evidence="2 3">
    <name type="scientific">Candidatus Sungbacteria bacterium RIFCSPHIGHO2_02_FULL_53_17</name>
    <dbReference type="NCBI Taxonomy" id="1802275"/>
    <lineage>
        <taxon>Bacteria</taxon>
        <taxon>Candidatus Sungiibacteriota</taxon>
    </lineage>
</organism>
<dbReference type="Gene3D" id="1.10.10.2910">
    <property type="match status" value="1"/>
</dbReference>
<evidence type="ECO:0000313" key="3">
    <source>
        <dbReference type="Proteomes" id="UP000177177"/>
    </source>
</evidence>
<evidence type="ECO:0000313" key="2">
    <source>
        <dbReference type="EMBL" id="OHA02686.1"/>
    </source>
</evidence>
<dbReference type="PANTHER" id="PTHR43236">
    <property type="entry name" value="ANTITOXIN HIGA1"/>
    <property type="match status" value="1"/>
</dbReference>
<dbReference type="InterPro" id="IPR052345">
    <property type="entry name" value="Rad_response_metalloprotease"/>
</dbReference>
<dbReference type="Pfam" id="PF06114">
    <property type="entry name" value="Peptidase_M78"/>
    <property type="match status" value="1"/>
</dbReference>
<dbReference type="AlphaFoldDB" id="A0A1G2KTF8"/>
<evidence type="ECO:0000259" key="1">
    <source>
        <dbReference type="Pfam" id="PF06114"/>
    </source>
</evidence>
<accession>A0A1G2KTF8</accession>
<gene>
    <name evidence="2" type="ORF">A3C92_02590</name>
</gene>
<dbReference type="EMBL" id="MHQN01000032">
    <property type="protein sequence ID" value="OHA02686.1"/>
    <property type="molecule type" value="Genomic_DNA"/>
</dbReference>
<protein>
    <recommendedName>
        <fullName evidence="1">IrrE N-terminal-like domain-containing protein</fullName>
    </recommendedName>
</protein>
<proteinExistence type="predicted"/>
<dbReference type="PANTHER" id="PTHR43236:SF1">
    <property type="entry name" value="BLL7220 PROTEIN"/>
    <property type="match status" value="1"/>
</dbReference>
<name>A0A1G2KTF8_9BACT</name>
<dbReference type="Proteomes" id="UP000177177">
    <property type="component" value="Unassembled WGS sequence"/>
</dbReference>
<sequence>MAYLNPTRVSIIDKAVEQMVLNTGLSYPKDSLLDIAKALGVEVVSAELPDLQTKKVKGYIKWLSDEEKEKMGKPYRAKIYLNSNQADTTKTFTLAHELGHFLLHKDTNNFRIDLEDYSESDPDNQETEANYFAGCLLMPKDKFFNALNNAKGLDQVAEAFGVSVPAVEARMKWLHIGTF</sequence>